<organism evidence="1 2">
    <name type="scientific">Sphingobacterium gobiense</name>
    <dbReference type="NCBI Taxonomy" id="1382456"/>
    <lineage>
        <taxon>Bacteria</taxon>
        <taxon>Pseudomonadati</taxon>
        <taxon>Bacteroidota</taxon>
        <taxon>Sphingobacteriia</taxon>
        <taxon>Sphingobacteriales</taxon>
        <taxon>Sphingobacteriaceae</taxon>
        <taxon>Sphingobacterium</taxon>
    </lineage>
</organism>
<gene>
    <name evidence="1" type="ORF">C5749_07570</name>
</gene>
<protein>
    <submittedName>
        <fullName evidence="1">Uncharacterized protein</fullName>
    </submittedName>
</protein>
<evidence type="ECO:0000313" key="2">
    <source>
        <dbReference type="Proteomes" id="UP000238642"/>
    </source>
</evidence>
<dbReference type="PROSITE" id="PS51257">
    <property type="entry name" value="PROKAR_LIPOPROTEIN"/>
    <property type="match status" value="1"/>
</dbReference>
<reference evidence="1 2" key="1">
    <citation type="submission" date="2018-02" db="EMBL/GenBank/DDBJ databases">
        <title>The draft genome of Sphingobacterium gobiense H7.</title>
        <authorList>
            <person name="Li L."/>
            <person name="Liu L."/>
            <person name="Zhang X."/>
            <person name="Wang T."/>
            <person name="Liang L."/>
        </authorList>
    </citation>
    <scope>NUCLEOTIDE SEQUENCE [LARGE SCALE GENOMIC DNA]</scope>
    <source>
        <strain evidence="1 2">ACCC 05757</strain>
    </source>
</reference>
<evidence type="ECO:0000313" key="1">
    <source>
        <dbReference type="EMBL" id="PRD57055.1"/>
    </source>
</evidence>
<accession>A0A2S9JUU7</accession>
<dbReference type="EMBL" id="PVBS01000001">
    <property type="protein sequence ID" value="PRD57055.1"/>
    <property type="molecule type" value="Genomic_DNA"/>
</dbReference>
<dbReference type="OrthoDB" id="999541at2"/>
<name>A0A2S9JUU7_9SPHI</name>
<dbReference type="Proteomes" id="UP000238642">
    <property type="component" value="Unassembled WGS sequence"/>
</dbReference>
<dbReference type="AlphaFoldDB" id="A0A2S9JUU7"/>
<keyword evidence="2" id="KW-1185">Reference proteome</keyword>
<sequence length="166" mass="18429">MKNILCILILFNLVWSSCEKKGRGTVFDTHVDAMILNSQGEDLLAGNLDDQIDYFDIESLKVVDATTGRESDIGPDKKSYVILSPEGGYDKYRLRVYLNPKANPSILYLDWGNGNNVDTLNGKIESTGNNHVCTQVALNGTTVWNGSEINQERVITVVKSKETKSK</sequence>
<dbReference type="RefSeq" id="WP_105724477.1">
    <property type="nucleotide sequence ID" value="NZ_PVBS01000001.1"/>
</dbReference>
<comment type="caution">
    <text evidence="1">The sequence shown here is derived from an EMBL/GenBank/DDBJ whole genome shotgun (WGS) entry which is preliminary data.</text>
</comment>
<proteinExistence type="predicted"/>